<proteinExistence type="predicted"/>
<dbReference type="Proteomes" id="UP000009168">
    <property type="component" value="Unassembled WGS sequence"/>
</dbReference>
<dbReference type="GO" id="GO:0005737">
    <property type="term" value="C:cytoplasm"/>
    <property type="evidence" value="ECO:0007669"/>
    <property type="project" value="UniProtKB-SubCell"/>
</dbReference>
<keyword evidence="2" id="KW-0963">Cytoplasm</keyword>
<accession>Q22CH1</accession>
<dbReference type="InterPro" id="IPR051476">
    <property type="entry name" value="Bac_ResReg_Asp_Phosphatase"/>
</dbReference>
<dbReference type="InterPro" id="IPR019734">
    <property type="entry name" value="TPR_rpt"/>
</dbReference>
<dbReference type="GeneID" id="7836491"/>
<evidence type="ECO:0000256" key="3">
    <source>
        <dbReference type="ARBA" id="ARBA00022737"/>
    </source>
</evidence>
<name>Q22CH1_TETTS</name>
<dbReference type="Gene3D" id="1.25.40.10">
    <property type="entry name" value="Tetratricopeptide repeat domain"/>
    <property type="match status" value="3"/>
</dbReference>
<keyword evidence="8" id="KW-1185">Reference proteome</keyword>
<dbReference type="PROSITE" id="PS50005">
    <property type="entry name" value="TPR"/>
    <property type="match status" value="1"/>
</dbReference>
<dbReference type="AlphaFoldDB" id="Q22CH1"/>
<evidence type="ECO:0000256" key="4">
    <source>
        <dbReference type="ARBA" id="ARBA00022803"/>
    </source>
</evidence>
<dbReference type="RefSeq" id="XP_001030621.1">
    <property type="nucleotide sequence ID" value="XM_001030621.2"/>
</dbReference>
<dbReference type="PANTHER" id="PTHR46630:SF1">
    <property type="entry name" value="TETRATRICOPEPTIDE REPEAT PROTEIN 29"/>
    <property type="match status" value="1"/>
</dbReference>
<organism evidence="7 8">
    <name type="scientific">Tetrahymena thermophila (strain SB210)</name>
    <dbReference type="NCBI Taxonomy" id="312017"/>
    <lineage>
        <taxon>Eukaryota</taxon>
        <taxon>Sar</taxon>
        <taxon>Alveolata</taxon>
        <taxon>Ciliophora</taxon>
        <taxon>Intramacronucleata</taxon>
        <taxon>Oligohymenophorea</taxon>
        <taxon>Hymenostomatida</taxon>
        <taxon>Tetrahymenina</taxon>
        <taxon>Tetrahymenidae</taxon>
        <taxon>Tetrahymena</taxon>
    </lineage>
</organism>
<sequence length="764" mass="89928">MFLRKVASAIAKSAVYSRVRQETLLSQQTLTHNKIQLRKIMQFQPSYGFAVISQTQMDEVMQLYTNLRQKPIDQIYSESLKVIKDSNDNIKNYLVFNLITRAALEAKHFDKAIEFSLQQVECLQKEEKKSLQIATCFYDLSILYFQKQKMTMAFQYAFEAEEMVDDLYQDNPKEFEHMYLQVNNNISNLFLHSQNYEKSLDYSNIVVKMEAQDNTQNLLQKFTGLNLQTQAYQAINNDQQAHLAVEKAYILAKKPNLEAHRAYLFATVGYIFSELKLFERAKTVLNESIEIYQKVQGEGSRNIKNLQQKIREIEETEKIQNMHQQTVQPLDQAKINLNQSNYQQTKQQQKNKPQEEPINQDMATTYFKKGMYKEAQAEFEKYIQQIDQMPENERKQYKGTLLNRIFTCQYLQNQYDESLVTALESLQCVIDDNDSTRKAKAFQNVGIAYEKTGDVLKSIEYFQKALNLLDEKTPNLDKYQILVNLMRLHKITEEYDLSVKYGESILNIINSSQLADIEIGRFKAGLSEAYYLNGQFEQSFKMGEKALKIIEKTENGSKQHLYCCYQLLKSYQEEQYLEKIEQAGKKCLELHSKIVGVNSFDEIKYQTYKILANFYVIFGKYDEVMKYLDPLINQTKNSVEYADEYISFLILKAQIQQSLEEYFNALELTKNIFQILKEQSNGRIPFNDETIKLYTLRYQLQYQNINMTEFANSVIEFVEILNRESSEKDYLTEYIIQTNTVINQFIQHHKEEYPEICQKLQKYI</sequence>
<dbReference type="SUPFAM" id="SSF48452">
    <property type="entry name" value="TPR-like"/>
    <property type="match status" value="3"/>
</dbReference>
<gene>
    <name evidence="7" type="ORF">TTHERM_01044370</name>
</gene>
<evidence type="ECO:0000256" key="6">
    <source>
        <dbReference type="PROSITE-ProRule" id="PRU00339"/>
    </source>
</evidence>
<evidence type="ECO:0000256" key="5">
    <source>
        <dbReference type="ARBA" id="ARBA00040665"/>
    </source>
</evidence>
<dbReference type="SMART" id="SM00028">
    <property type="entry name" value="TPR"/>
    <property type="match status" value="6"/>
</dbReference>
<evidence type="ECO:0000256" key="2">
    <source>
        <dbReference type="ARBA" id="ARBA00022490"/>
    </source>
</evidence>
<comment type="subcellular location">
    <subcellularLocation>
        <location evidence="1">Cytoplasm</location>
    </subcellularLocation>
</comment>
<evidence type="ECO:0000256" key="1">
    <source>
        <dbReference type="ARBA" id="ARBA00004496"/>
    </source>
</evidence>
<protein>
    <recommendedName>
        <fullName evidence="5">Tetratricopeptide repeat protein 29</fullName>
    </recommendedName>
</protein>
<evidence type="ECO:0000313" key="7">
    <source>
        <dbReference type="EMBL" id="EAR82958.1"/>
    </source>
</evidence>
<reference evidence="8" key="1">
    <citation type="journal article" date="2006" name="PLoS Biol.">
        <title>Macronuclear genome sequence of the ciliate Tetrahymena thermophila, a model eukaryote.</title>
        <authorList>
            <person name="Eisen J.A."/>
            <person name="Coyne R.S."/>
            <person name="Wu M."/>
            <person name="Wu D."/>
            <person name="Thiagarajan M."/>
            <person name="Wortman J.R."/>
            <person name="Badger J.H."/>
            <person name="Ren Q."/>
            <person name="Amedeo P."/>
            <person name="Jones K.M."/>
            <person name="Tallon L.J."/>
            <person name="Delcher A.L."/>
            <person name="Salzberg S.L."/>
            <person name="Silva J.C."/>
            <person name="Haas B.J."/>
            <person name="Majoros W.H."/>
            <person name="Farzad M."/>
            <person name="Carlton J.M."/>
            <person name="Smith R.K. Jr."/>
            <person name="Garg J."/>
            <person name="Pearlman R.E."/>
            <person name="Karrer K.M."/>
            <person name="Sun L."/>
            <person name="Manning G."/>
            <person name="Elde N.C."/>
            <person name="Turkewitz A.P."/>
            <person name="Asai D.J."/>
            <person name="Wilkes D.E."/>
            <person name="Wang Y."/>
            <person name="Cai H."/>
            <person name="Collins K."/>
            <person name="Stewart B.A."/>
            <person name="Lee S.R."/>
            <person name="Wilamowska K."/>
            <person name="Weinberg Z."/>
            <person name="Ruzzo W.L."/>
            <person name="Wloga D."/>
            <person name="Gaertig J."/>
            <person name="Frankel J."/>
            <person name="Tsao C.-C."/>
            <person name="Gorovsky M.A."/>
            <person name="Keeling P.J."/>
            <person name="Waller R.F."/>
            <person name="Patron N.J."/>
            <person name="Cherry J.M."/>
            <person name="Stover N.A."/>
            <person name="Krieger C.J."/>
            <person name="del Toro C."/>
            <person name="Ryder H.F."/>
            <person name="Williamson S.C."/>
            <person name="Barbeau R.A."/>
            <person name="Hamilton E.P."/>
            <person name="Orias E."/>
        </authorList>
    </citation>
    <scope>NUCLEOTIDE SEQUENCE [LARGE SCALE GENOMIC DNA]</scope>
    <source>
        <strain evidence="8">SB210</strain>
    </source>
</reference>
<dbReference type="InParanoid" id="Q22CH1"/>
<dbReference type="KEGG" id="tet:TTHERM_01044370"/>
<evidence type="ECO:0000313" key="8">
    <source>
        <dbReference type="Proteomes" id="UP000009168"/>
    </source>
</evidence>
<dbReference type="PANTHER" id="PTHR46630">
    <property type="entry name" value="TETRATRICOPEPTIDE REPEAT PROTEIN 29"/>
    <property type="match status" value="1"/>
</dbReference>
<dbReference type="EMBL" id="GG662530">
    <property type="protein sequence ID" value="EAR82958.1"/>
    <property type="molecule type" value="Genomic_DNA"/>
</dbReference>
<dbReference type="OrthoDB" id="626167at2759"/>
<dbReference type="HOGENOM" id="CLU_365435_0_0_1"/>
<keyword evidence="3" id="KW-0677">Repeat</keyword>
<keyword evidence="4 6" id="KW-0802">TPR repeat</keyword>
<feature type="repeat" description="TPR" evidence="6">
    <location>
        <begin position="439"/>
        <end position="472"/>
    </location>
</feature>
<dbReference type="InterPro" id="IPR011990">
    <property type="entry name" value="TPR-like_helical_dom_sf"/>
</dbReference>